<dbReference type="NCBIfam" id="TIGR03920">
    <property type="entry name" value="T7SS_EccD"/>
    <property type="match status" value="1"/>
</dbReference>
<protein>
    <recommendedName>
        <fullName evidence="8">EccD-like transmembrane domain-containing protein</fullName>
    </recommendedName>
</protein>
<dbReference type="Gene3D" id="3.10.20.90">
    <property type="entry name" value="Phosphatidylinositol 3-kinase Catalytic Subunit, Chain A, domain 1"/>
    <property type="match status" value="1"/>
</dbReference>
<dbReference type="Pfam" id="PF08817">
    <property type="entry name" value="YukD"/>
    <property type="match status" value="1"/>
</dbReference>
<sequence>MTEYTRVTVQGEGRKADLVLPDDEPVAAMLPDVLSLLDDGQARSARPVALVTTVGDQLDPSMTLAEQEVAHGTILRVVRVDQAPPPPEVADVTDVAADAVQSRPDAWRPVWGVVAGAVLAGVLGFVAAGLGARDLAVSASALLGVCAALAVVAALLARRRRTEPAVVAVAAAVGVAVVAARALTSGAPGETALVAFGLVGLLVAVAAAAGFGDAGLALGGATAAALVGAVATMHALDAEPTHTAAVVAVAGCLLVGLLPGVAMSVSGLNGLDDRVVEGRRVSRAEAHRAVATTHRALTWSTVAAAAVTGACAWVLAGGEDPWSRLLAVAVAGVLLLRTRIFPLAPQRLALLAAGATPLVALLAELGRTDPARALAVAAVVLLGIALLVGARPREHVVARARRLGNVVELVAVVALVPLVLAHLGVFADLVGTF</sequence>
<dbReference type="RefSeq" id="WP_170223963.1">
    <property type="nucleotide sequence ID" value="NZ_BJLR01000017.1"/>
</dbReference>
<name>A0A4Y3KYY2_9CELL</name>
<comment type="similarity">
    <text evidence="2">Belongs to the EccD/Snm4 family.</text>
</comment>
<keyword evidence="5 7" id="KW-1133">Transmembrane helix</keyword>
<feature type="transmembrane region" description="Helical" evidence="7">
    <location>
        <begin position="348"/>
        <end position="365"/>
    </location>
</feature>
<evidence type="ECO:0000313" key="10">
    <source>
        <dbReference type="Proteomes" id="UP000317046"/>
    </source>
</evidence>
<feature type="transmembrane region" description="Helical" evidence="7">
    <location>
        <begin position="296"/>
        <end position="316"/>
    </location>
</feature>
<gene>
    <name evidence="9" type="ORF">CCE01nite_19770</name>
</gene>
<comment type="caution">
    <text evidence="9">The sequence shown here is derived from an EMBL/GenBank/DDBJ whole genome shotgun (WGS) entry which is preliminary data.</text>
</comment>
<keyword evidence="6 7" id="KW-0472">Membrane</keyword>
<evidence type="ECO:0000256" key="6">
    <source>
        <dbReference type="ARBA" id="ARBA00023136"/>
    </source>
</evidence>
<evidence type="ECO:0000256" key="2">
    <source>
        <dbReference type="ARBA" id="ARBA00006162"/>
    </source>
</evidence>
<evidence type="ECO:0000256" key="5">
    <source>
        <dbReference type="ARBA" id="ARBA00022989"/>
    </source>
</evidence>
<feature type="transmembrane region" description="Helical" evidence="7">
    <location>
        <begin position="164"/>
        <end position="183"/>
    </location>
</feature>
<feature type="transmembrane region" description="Helical" evidence="7">
    <location>
        <begin position="189"/>
        <end position="209"/>
    </location>
</feature>
<evidence type="ECO:0000256" key="7">
    <source>
        <dbReference type="SAM" id="Phobius"/>
    </source>
</evidence>
<dbReference type="InterPro" id="IPR006707">
    <property type="entry name" value="T7SS_EccD"/>
</dbReference>
<feature type="transmembrane region" description="Helical" evidence="7">
    <location>
        <begin position="322"/>
        <end position="341"/>
    </location>
</feature>
<evidence type="ECO:0000256" key="4">
    <source>
        <dbReference type="ARBA" id="ARBA00022692"/>
    </source>
</evidence>
<organism evidence="9 10">
    <name type="scientific">Cellulomonas cellasea</name>
    <dbReference type="NCBI Taxonomy" id="43670"/>
    <lineage>
        <taxon>Bacteria</taxon>
        <taxon>Bacillati</taxon>
        <taxon>Actinomycetota</taxon>
        <taxon>Actinomycetes</taxon>
        <taxon>Micrococcales</taxon>
        <taxon>Cellulomonadaceae</taxon>
        <taxon>Cellulomonas</taxon>
    </lineage>
</organism>
<dbReference type="Proteomes" id="UP000317046">
    <property type="component" value="Unassembled WGS sequence"/>
</dbReference>
<evidence type="ECO:0000259" key="8">
    <source>
        <dbReference type="Pfam" id="PF19053"/>
    </source>
</evidence>
<dbReference type="GO" id="GO:0005886">
    <property type="term" value="C:plasma membrane"/>
    <property type="evidence" value="ECO:0007669"/>
    <property type="project" value="UniProtKB-SubCell"/>
</dbReference>
<dbReference type="InterPro" id="IPR024962">
    <property type="entry name" value="YukD-like"/>
</dbReference>
<feature type="transmembrane region" description="Helical" evidence="7">
    <location>
        <begin position="216"/>
        <end position="236"/>
    </location>
</feature>
<evidence type="ECO:0000256" key="1">
    <source>
        <dbReference type="ARBA" id="ARBA00004651"/>
    </source>
</evidence>
<comment type="subcellular location">
    <subcellularLocation>
        <location evidence="1">Cell membrane</location>
        <topology evidence="1">Multi-pass membrane protein</topology>
    </subcellularLocation>
</comment>
<feature type="transmembrane region" description="Helical" evidence="7">
    <location>
        <begin position="136"/>
        <end position="157"/>
    </location>
</feature>
<dbReference type="InterPro" id="IPR044049">
    <property type="entry name" value="EccD_transm"/>
</dbReference>
<feature type="transmembrane region" description="Helical" evidence="7">
    <location>
        <begin position="371"/>
        <end position="391"/>
    </location>
</feature>
<reference evidence="9" key="1">
    <citation type="submission" date="2019-06" db="EMBL/GenBank/DDBJ databases">
        <title>Whole genome shotgun sequence of Cellulomonas cellasea NBRC 3753.</title>
        <authorList>
            <person name="Hosoyama A."/>
            <person name="Uohara A."/>
            <person name="Ohji S."/>
            <person name="Ichikawa N."/>
        </authorList>
    </citation>
    <scope>NUCLEOTIDE SEQUENCE [LARGE SCALE GENOMIC DNA]</scope>
    <source>
        <strain evidence="9">NBRC 3753</strain>
    </source>
</reference>
<evidence type="ECO:0000256" key="3">
    <source>
        <dbReference type="ARBA" id="ARBA00022475"/>
    </source>
</evidence>
<feature type="domain" description="EccD-like transmembrane" evidence="8">
    <location>
        <begin position="113"/>
        <end position="429"/>
    </location>
</feature>
<feature type="transmembrane region" description="Helical" evidence="7">
    <location>
        <begin position="110"/>
        <end position="130"/>
    </location>
</feature>
<keyword evidence="10" id="KW-1185">Reference proteome</keyword>
<accession>A0A4Y3KYY2</accession>
<feature type="transmembrane region" description="Helical" evidence="7">
    <location>
        <begin position="403"/>
        <end position="427"/>
    </location>
</feature>
<keyword evidence="4 7" id="KW-0812">Transmembrane</keyword>
<proteinExistence type="inferred from homology"/>
<dbReference type="Pfam" id="PF19053">
    <property type="entry name" value="EccD"/>
    <property type="match status" value="1"/>
</dbReference>
<evidence type="ECO:0000313" key="9">
    <source>
        <dbReference type="EMBL" id="GEA88028.1"/>
    </source>
</evidence>
<keyword evidence="3" id="KW-1003">Cell membrane</keyword>
<dbReference type="EMBL" id="BJLR01000017">
    <property type="protein sequence ID" value="GEA88028.1"/>
    <property type="molecule type" value="Genomic_DNA"/>
</dbReference>
<feature type="transmembrane region" description="Helical" evidence="7">
    <location>
        <begin position="242"/>
        <end position="265"/>
    </location>
</feature>
<dbReference type="AlphaFoldDB" id="A0A4Y3KYY2"/>